<feature type="domain" description="HTH marR-type" evidence="1">
    <location>
        <begin position="5"/>
        <end position="141"/>
    </location>
</feature>
<comment type="caution">
    <text evidence="2">The sequence shown here is derived from an EMBL/GenBank/DDBJ whole genome shotgun (WGS) entry which is preliminary data.</text>
</comment>
<evidence type="ECO:0000313" key="3">
    <source>
        <dbReference type="Proteomes" id="UP000295176"/>
    </source>
</evidence>
<dbReference type="GO" id="GO:0003677">
    <property type="term" value="F:DNA binding"/>
    <property type="evidence" value="ECO:0007669"/>
    <property type="project" value="UniProtKB-KW"/>
</dbReference>
<dbReference type="Gene3D" id="1.10.10.10">
    <property type="entry name" value="Winged helix-like DNA-binding domain superfamily/Winged helix DNA-binding domain"/>
    <property type="match status" value="1"/>
</dbReference>
<evidence type="ECO:0000313" key="2">
    <source>
        <dbReference type="EMBL" id="TDP80665.1"/>
    </source>
</evidence>
<sequence>MSEIKDELNNCLYFTSNKLSRMIGKMAEQEFKITGLSPTYAFLLSIVNKKEGIVQKEIGEILHMSSSTITRFIDKLENKNLLKRVKKGKNSLIYLTEKGKQKQAEIDQAWDNLHQRYEKIIGPKEAEIVENINKISNQIEKEVK</sequence>
<dbReference type="PANTHER" id="PTHR33164">
    <property type="entry name" value="TRANSCRIPTIONAL REGULATOR, MARR FAMILY"/>
    <property type="match status" value="1"/>
</dbReference>
<dbReference type="GO" id="GO:0003700">
    <property type="term" value="F:DNA-binding transcription factor activity"/>
    <property type="evidence" value="ECO:0007669"/>
    <property type="project" value="InterPro"/>
</dbReference>
<dbReference type="InterPro" id="IPR036388">
    <property type="entry name" value="WH-like_DNA-bd_sf"/>
</dbReference>
<evidence type="ECO:0000259" key="1">
    <source>
        <dbReference type="PROSITE" id="PS50995"/>
    </source>
</evidence>
<organism evidence="2 3">
    <name type="scientific">Halanaerobium saccharolyticum</name>
    <dbReference type="NCBI Taxonomy" id="43595"/>
    <lineage>
        <taxon>Bacteria</taxon>
        <taxon>Bacillati</taxon>
        <taxon>Bacillota</taxon>
        <taxon>Clostridia</taxon>
        <taxon>Halanaerobiales</taxon>
        <taxon>Halanaerobiaceae</taxon>
        <taxon>Halanaerobium</taxon>
    </lineage>
</organism>
<dbReference type="PANTHER" id="PTHR33164:SF101">
    <property type="entry name" value="TRANSCRIPTIONAL REPRESSOR MPRA"/>
    <property type="match status" value="1"/>
</dbReference>
<dbReference type="InterPro" id="IPR000835">
    <property type="entry name" value="HTH_MarR-typ"/>
</dbReference>
<reference evidence="2 3" key="1">
    <citation type="submission" date="2019-03" db="EMBL/GenBank/DDBJ databases">
        <title>Subsurface microbial communities from deep shales in Ohio and West Virginia, USA.</title>
        <authorList>
            <person name="Wrighton K."/>
        </authorList>
    </citation>
    <scope>NUCLEOTIDE SEQUENCE [LARGE SCALE GENOMIC DNA]</scope>
    <source>
        <strain evidence="2 3">MSL 7</strain>
    </source>
</reference>
<gene>
    <name evidence="2" type="ORF">C7957_1604</name>
</gene>
<keyword evidence="2" id="KW-0238">DNA-binding</keyword>
<dbReference type="SMART" id="SM00347">
    <property type="entry name" value="HTH_MARR"/>
    <property type="match status" value="1"/>
</dbReference>
<protein>
    <submittedName>
        <fullName evidence="2">DNA-binding MarR family transcriptional regulator</fullName>
    </submittedName>
</protein>
<proteinExistence type="predicted"/>
<name>A0A4R6R510_9FIRM</name>
<dbReference type="GO" id="GO:0006950">
    <property type="term" value="P:response to stress"/>
    <property type="evidence" value="ECO:0007669"/>
    <property type="project" value="TreeGrafter"/>
</dbReference>
<dbReference type="PROSITE" id="PS50995">
    <property type="entry name" value="HTH_MARR_2"/>
    <property type="match status" value="1"/>
</dbReference>
<dbReference type="EMBL" id="SNXX01000060">
    <property type="protein sequence ID" value="TDP80665.1"/>
    <property type="molecule type" value="Genomic_DNA"/>
</dbReference>
<dbReference type="SUPFAM" id="SSF46785">
    <property type="entry name" value="Winged helix' DNA-binding domain"/>
    <property type="match status" value="1"/>
</dbReference>
<accession>A0A4R6R510</accession>
<dbReference type="InterPro" id="IPR039422">
    <property type="entry name" value="MarR/SlyA-like"/>
</dbReference>
<dbReference type="InterPro" id="IPR036390">
    <property type="entry name" value="WH_DNA-bd_sf"/>
</dbReference>
<dbReference type="AlphaFoldDB" id="A0A4R6R510"/>
<dbReference type="Pfam" id="PF01047">
    <property type="entry name" value="MarR"/>
    <property type="match status" value="1"/>
</dbReference>
<dbReference type="Proteomes" id="UP000295176">
    <property type="component" value="Unassembled WGS sequence"/>
</dbReference>
<dbReference type="RefSeq" id="WP_133531384.1">
    <property type="nucleotide sequence ID" value="NZ_SNXX01000060.1"/>
</dbReference>